<dbReference type="PANTHER" id="PTHR42959">
    <property type="entry name" value="CARBAMOYLTRANSFERASE"/>
    <property type="match status" value="1"/>
</dbReference>
<evidence type="ECO:0000313" key="3">
    <source>
        <dbReference type="Proteomes" id="UP001596956"/>
    </source>
</evidence>
<dbReference type="InterPro" id="IPR055128">
    <property type="entry name" value="HypF_C_2"/>
</dbReference>
<evidence type="ECO:0000313" key="2">
    <source>
        <dbReference type="EMBL" id="MFD0802729.1"/>
    </source>
</evidence>
<proteinExistence type="predicted"/>
<dbReference type="Proteomes" id="UP001596956">
    <property type="component" value="Unassembled WGS sequence"/>
</dbReference>
<evidence type="ECO:0000259" key="1">
    <source>
        <dbReference type="Pfam" id="PF22521"/>
    </source>
</evidence>
<dbReference type="Gene3D" id="3.30.420.40">
    <property type="match status" value="1"/>
</dbReference>
<comment type="caution">
    <text evidence="2">The sequence shown here is derived from an EMBL/GenBank/DDBJ whole genome shotgun (WGS) entry which is preliminary data.</text>
</comment>
<keyword evidence="3" id="KW-1185">Reference proteome</keyword>
<organism evidence="2 3">
    <name type="scientific">Streptomonospora algeriensis</name>
    <dbReference type="NCBI Taxonomy" id="995084"/>
    <lineage>
        <taxon>Bacteria</taxon>
        <taxon>Bacillati</taxon>
        <taxon>Actinomycetota</taxon>
        <taxon>Actinomycetes</taxon>
        <taxon>Streptosporangiales</taxon>
        <taxon>Nocardiopsidaceae</taxon>
        <taxon>Streptomonospora</taxon>
    </lineage>
</organism>
<sequence>GDVLRGVAPSAVAARFHNGLAAVLATAAQRVCAGAGVDTVALSGGVFQNVLLLELLCERLEGAGLRVLTHHRVPTNDGGISFGQAAVAAALSTPG</sequence>
<dbReference type="EMBL" id="JBHTHR010000575">
    <property type="protein sequence ID" value="MFD0802729.1"/>
    <property type="molecule type" value="Genomic_DNA"/>
</dbReference>
<name>A0ABW3BIX1_9ACTN</name>
<dbReference type="Pfam" id="PF22521">
    <property type="entry name" value="HypF_C_2"/>
    <property type="match status" value="1"/>
</dbReference>
<reference evidence="3" key="1">
    <citation type="journal article" date="2019" name="Int. J. Syst. Evol. Microbiol.">
        <title>The Global Catalogue of Microorganisms (GCM) 10K type strain sequencing project: providing services to taxonomists for standard genome sequencing and annotation.</title>
        <authorList>
            <consortium name="The Broad Institute Genomics Platform"/>
            <consortium name="The Broad Institute Genome Sequencing Center for Infectious Disease"/>
            <person name="Wu L."/>
            <person name="Ma J."/>
        </authorList>
    </citation>
    <scope>NUCLEOTIDE SEQUENCE [LARGE SCALE GENOMIC DNA]</scope>
    <source>
        <strain evidence="3">CCUG 63369</strain>
    </source>
</reference>
<feature type="domain" description="Carbamoyltransferase Kae1-like" evidence="1">
    <location>
        <begin position="3"/>
        <end position="84"/>
    </location>
</feature>
<dbReference type="InterPro" id="IPR051060">
    <property type="entry name" value="Carbamoyltrans_HypF-like"/>
</dbReference>
<protein>
    <submittedName>
        <fullName evidence="2">Carbamoyltransferase HypF</fullName>
    </submittedName>
</protein>
<accession>A0ABW3BIX1</accession>
<dbReference type="PANTHER" id="PTHR42959:SF1">
    <property type="entry name" value="CARBAMOYLTRANSFERASE HYPF"/>
    <property type="match status" value="1"/>
</dbReference>
<feature type="non-terminal residue" evidence="2">
    <location>
        <position position="1"/>
    </location>
</feature>
<gene>
    <name evidence="2" type="ORF">ACFQZU_15570</name>
</gene>